<reference evidence="1 2" key="1">
    <citation type="submission" date="2015-01" db="EMBL/GenBank/DDBJ databases">
        <title>Genome of allotetraploid Gossypium barbadense reveals genomic plasticity and fiber elongation in cotton evolution.</title>
        <authorList>
            <person name="Chen X."/>
            <person name="Liu X."/>
            <person name="Zhao B."/>
            <person name="Zheng H."/>
            <person name="Hu Y."/>
            <person name="Lu G."/>
            <person name="Yang C."/>
            <person name="Chen J."/>
            <person name="Shan C."/>
            <person name="Zhang L."/>
            <person name="Zhou Y."/>
            <person name="Wang L."/>
            <person name="Guo W."/>
            <person name="Bai Y."/>
            <person name="Ruan J."/>
            <person name="Shangguan X."/>
            <person name="Mao Y."/>
            <person name="Jiang J."/>
            <person name="Zhu Y."/>
            <person name="Lei J."/>
            <person name="Kang H."/>
            <person name="Chen S."/>
            <person name="He X."/>
            <person name="Wang R."/>
            <person name="Wang Y."/>
            <person name="Chen J."/>
            <person name="Wang L."/>
            <person name="Yu S."/>
            <person name="Wang B."/>
            <person name="Wei J."/>
            <person name="Song S."/>
            <person name="Lu X."/>
            <person name="Gao Z."/>
            <person name="Gu W."/>
            <person name="Deng X."/>
            <person name="Ma D."/>
            <person name="Wang S."/>
            <person name="Liang W."/>
            <person name="Fang L."/>
            <person name="Cai C."/>
            <person name="Zhu X."/>
            <person name="Zhou B."/>
            <person name="Zhang Y."/>
            <person name="Chen Z."/>
            <person name="Xu S."/>
            <person name="Zhu R."/>
            <person name="Wang S."/>
            <person name="Zhang T."/>
            <person name="Zhao G."/>
        </authorList>
    </citation>
    <scope>NUCLEOTIDE SEQUENCE [LARGE SCALE GENOMIC DNA]</scope>
    <source>
        <strain evidence="2">cv. Xinhai21</strain>
        <tissue evidence="1">Leaf</tissue>
    </source>
</reference>
<protein>
    <submittedName>
        <fullName evidence="1">Uncharacterized protein</fullName>
    </submittedName>
</protein>
<dbReference type="EMBL" id="KZ662709">
    <property type="protein sequence ID" value="PPS20273.1"/>
    <property type="molecule type" value="Genomic_DNA"/>
</dbReference>
<proteinExistence type="predicted"/>
<name>A0A2P5YXK2_GOSBA</name>
<sequence length="140" mass="15945">MVKPVKITQACACIHGRGRSERRMTRLCNMAVCTNAPNFENHETSSKAQYYLGTSTPLEKVLQDCQVLLDHHDNLFTGHYGCGTQPLPPPEYPPPILSFPWPIILHDSNSRRSFIIQEVSLFSLSYDYISIFFNTSIFVH</sequence>
<evidence type="ECO:0000313" key="1">
    <source>
        <dbReference type="EMBL" id="PPS20273.1"/>
    </source>
</evidence>
<dbReference type="AlphaFoldDB" id="A0A2P5YXK2"/>
<accession>A0A2P5YXK2</accession>
<organism evidence="1 2">
    <name type="scientific">Gossypium barbadense</name>
    <name type="common">Sea Island cotton</name>
    <name type="synonym">Hibiscus barbadensis</name>
    <dbReference type="NCBI Taxonomy" id="3634"/>
    <lineage>
        <taxon>Eukaryota</taxon>
        <taxon>Viridiplantae</taxon>
        <taxon>Streptophyta</taxon>
        <taxon>Embryophyta</taxon>
        <taxon>Tracheophyta</taxon>
        <taxon>Spermatophyta</taxon>
        <taxon>Magnoliopsida</taxon>
        <taxon>eudicotyledons</taxon>
        <taxon>Gunneridae</taxon>
        <taxon>Pentapetalae</taxon>
        <taxon>rosids</taxon>
        <taxon>malvids</taxon>
        <taxon>Malvales</taxon>
        <taxon>Malvaceae</taxon>
        <taxon>Malvoideae</taxon>
        <taxon>Gossypium</taxon>
    </lineage>
</organism>
<gene>
    <name evidence="1" type="ORF">GOBAR_AA00326</name>
</gene>
<dbReference type="Proteomes" id="UP000239757">
    <property type="component" value="Unassembled WGS sequence"/>
</dbReference>
<evidence type="ECO:0000313" key="2">
    <source>
        <dbReference type="Proteomes" id="UP000239757"/>
    </source>
</evidence>